<evidence type="ECO:0000259" key="9">
    <source>
        <dbReference type="SMART" id="SM00382"/>
    </source>
</evidence>
<proteinExistence type="inferred from homology"/>
<evidence type="ECO:0000256" key="2">
    <source>
        <dbReference type="ARBA" id="ARBA00004474"/>
    </source>
</evidence>
<evidence type="ECO:0000256" key="5">
    <source>
        <dbReference type="ARBA" id="ARBA00022741"/>
    </source>
</evidence>
<keyword evidence="8" id="KW-0472">Membrane</keyword>
<dbReference type="EMBL" id="MW470988">
    <property type="protein sequence ID" value="QYB22134.1"/>
    <property type="molecule type" value="Genomic_DNA"/>
</dbReference>
<dbReference type="InterPro" id="IPR027417">
    <property type="entry name" value="P-loop_NTPase"/>
</dbReference>
<comment type="similarity">
    <text evidence="3">Belongs to the Ycf2 family.</text>
</comment>
<reference evidence="10" key="1">
    <citation type="journal article" date="2021" name="Nat. Plants">
        <title>Gene duplications and phylogenomic conflict underlie major pulses of phenotypic evolution in gymnosperms.</title>
        <authorList>
            <person name="Stull G.W."/>
            <person name="Qu X.J."/>
            <person name="Parins-Fukuchi C."/>
            <person name="Yang Y.Y."/>
            <person name="Yang J.B."/>
            <person name="Yang Z.Y."/>
            <person name="Hu Y."/>
            <person name="Ma H."/>
            <person name="Soltis P.S."/>
            <person name="Soltis D.E."/>
            <person name="Li D.Z."/>
            <person name="Smith S.A."/>
            <person name="Yi T.S."/>
        </authorList>
    </citation>
    <scope>NUCLEOTIDE SEQUENCE</scope>
</reference>
<feature type="transmembrane region" description="Helical" evidence="8">
    <location>
        <begin position="1187"/>
        <end position="1209"/>
    </location>
</feature>
<feature type="region of interest" description="Disordered" evidence="7">
    <location>
        <begin position="742"/>
        <end position="761"/>
    </location>
</feature>
<dbReference type="InterPro" id="IPR003593">
    <property type="entry name" value="AAA+_ATPase"/>
</dbReference>
<evidence type="ECO:0000256" key="7">
    <source>
        <dbReference type="SAM" id="MobiDB-lite"/>
    </source>
</evidence>
<gene>
    <name evidence="10" type="primary">ycf2</name>
</gene>
<evidence type="ECO:0000256" key="3">
    <source>
        <dbReference type="ARBA" id="ARBA00009361"/>
    </source>
</evidence>
<evidence type="ECO:0000256" key="8">
    <source>
        <dbReference type="SAM" id="Phobius"/>
    </source>
</evidence>
<evidence type="ECO:0000256" key="4">
    <source>
        <dbReference type="ARBA" id="ARBA00022640"/>
    </source>
</evidence>
<comment type="function">
    <text evidence="1">Probable ATPase of unknown function. Its presence in a non-photosynthetic plant (Epifagus virginiana) and experiments in tobacco indicate that it has an essential function which is probably not related to photosynthesis.</text>
</comment>
<dbReference type="GO" id="GO:0009536">
    <property type="term" value="C:plastid"/>
    <property type="evidence" value="ECO:0007669"/>
    <property type="project" value="UniProtKB-SubCell"/>
</dbReference>
<dbReference type="GO" id="GO:0016887">
    <property type="term" value="F:ATP hydrolysis activity"/>
    <property type="evidence" value="ECO:0007669"/>
    <property type="project" value="InterPro"/>
</dbReference>
<feature type="compositionally biased region" description="Acidic residues" evidence="7">
    <location>
        <begin position="684"/>
        <end position="701"/>
    </location>
</feature>
<dbReference type="PANTHER" id="PTHR33078:SF96">
    <property type="entry name" value="OVULE PROTEIN"/>
    <property type="match status" value="1"/>
</dbReference>
<keyword evidence="4 10" id="KW-0934">Plastid</keyword>
<name>A0A8F8SVT6_9CONI</name>
<keyword evidence="8" id="KW-1133">Transmembrane helix</keyword>
<feature type="region of interest" description="Disordered" evidence="7">
    <location>
        <begin position="655"/>
        <end position="706"/>
    </location>
</feature>
<geneLocation type="chloroplast" evidence="10"/>
<sequence>MKLPNMFKKQFPHRFRLEMLQLFNPWNKSYLAESYLFRWLTQIFFCRERLIKLLNFRIIITLFLRDLRSLGVNKTIKVVALLTLPVFLYQVNFCWAEKNRMMFIAPNFTKNLLMVPHLFVYLSKYDTNLINNKNEKISENQGPKSWETSSKSDQSFKFLLLKRQQDDHPFQRFLKLERKRKVDFWKTKTYLFKYRSSNCVSVRSLDPEWNVFSKRNTDLNHFNCIRFMNRNSPWKKFLLKIDKEQWKKAVLEITDQFCLSMIKPQAVDDSRIFIDLIFLWLDAQNTGDHMVEHFFKMSGDILFDEVLANKVFKRRVKLKDQLLMDILDDDRYGLLSFPDDLTKVKLKDDFLLKLLNNPDYNRRVLTSFPDELIEGFVLFFADTIKDFVNQKIYLVDQERAKTLVHLKFIYHHIYKQCKMKVDSQTNENVLKFCFNVRRFYVYLKYEFIDDVFIYNIVQTYIVPVHQNVRRLYFYTKIYLKYDLSKDLETLSNWIKDESLNNVMKNAVNQDSLTWRFSQKLWLCRSIIQIEPHVKRNLIVYNWSTQTEYWKNGIHKFVSSVSYHYVKMKNIFINPNEYRVWVPRDIRLLLKEFIEFFLFEYLYIDLFDNKLCITIHFPTVLPNWWSNFRSKFITLDELRTYKSVIVNFFLEDEEEDMGDEEEAMGDDKEAMGDEEEAMANKEEEAMGDEEEAMGDEEEDMGDDKEAMGDDKEAMANKAEKAMANKAEKAMANKAEKAMANKEEEAMGNNEEKATPELTEEQRQKKLRRLKKALRAELKKLYSSMFDLFICLLVNLNYLFKLLFNLLWKWIQSIVVQSLDDSQISESNWNEIPINQLIRSLCDNQKNGMDVVDNTDLWARLNDRNWLNPLKLSNKSSLRTCFDKANTIEFFDYLHHPRLNYKKRLFPYMENSHIKTKNLPYVQLFNFFPVHNSLFPLPIDEINPFLLKKEIISLIKSQVANKLLAHLRGRTLIHDSYKSLNLLTLLNHFVHAKKAFSSIEEISATPFTREQQIVDFEKKSCPPFFNSLDSKENNFSGYKGDLRKDIYLIQKSYAEDLQLLFETLFMKMNNIEKFVKKSTSTENLKNIIKEEYLFYPWWKCLVDTLSDTCMEIKKSTLLNKDKKILSRVFQFQINASKWEYLETYKFCFFTTAWWKYLADIYLYPLLQILINIRDKSEYILDILQYENEFLIHILEIFNILWALPHKLWAILKWKLKKNGEKFYNRVFDYVVTIYNIYKIPFYNFCVEVFYSSYNIYKSVSSWFYKLYLAYFSQILSAEKIADHFSEFDDQMKKSEKWIWYFDLLSSFKSSIEEEENKKEITFFSDDPYRDFTFEEFKEMKIMEKFKILKKYIRYVKNGLIKNEKSLVLYVFYFAVGYFLLRLFLVPLQLLDLTRDFILWKSLEEDPSSINEFCDKLQTLVEPMPEMTIGWFIDYEDFRIPPIKKIYKALRRKRSCTRELKRKHPYLFSFYTTLLETPYYNVSKYNIDTPENNLANFLINDKSVSQLELKILTDPKDFNSNWPSSGTADSNQPIAGYINEQPGPVYLRYLAEAFQEGRINYTHKFDPFGSAQKAVFLAFCHKITFSKKDSYNLNYLKPNFIPLNLGPSFSYFSKRILLIGPMGTGRSYLAKSLAADSYVPLVKISLSRFLFQEKNDWKHELRELREMGGDPMLYVPSIFDPTAENEVERRGLSDSLLNGHLWYKRVEQFQLVLDMAKAMSPCVIWIPNVHELGGFASLFLCMLVESLFKGNFPGIVIASTHLPKKVDPLPIGTNGLDKSIHIRMLPFSQRQREFALLLRSKGFSLEKEFFTEFGFRTKGFNARDLAGLTNKVFLMGLAQKGSVIDTKTMRRAFNRNTQGLFGFDSQFDVRLPYKVGKAFIQHIFSSKDPLFARDFWTKRAFYLSHWYLEPRIAGTSINEFTLFCHILGCLAGSAAQDSWYISERDRENWRPIDKFIRNDFALASSLLESLLMEFSLGTYDREESKFSKSTILSSAGQDIVVNHFNMMDQGVSSFVNKTILRKEYFFEIHEADRKQEFKYNITWSHRTWRFSFLRSNQFDLLRRSNQFIDLLQDYENFNPIKEMAKRIDPPYRKSNYTFRARKRWRSEIKTMLKGRRVIFDRESFDNRYQMQYESYNDSIFFLERFLWNPSNALFIDKRIYLFSRREYFINEEMLRRTYITYIPRRKNNIKNPFRGRDPFRRGYFFSVDSANRLLKMKTWNLEDILPGKPMKFFQRVQALGSEWRRSALYRPMFAYTCWLYEYTPRIDQFELSVDRQRRNTRCLSESFIYNFLSESYLYLIDLFLSNRMLLDKLTNTVLKKKILYADEIRDLVGEETNRNKRD</sequence>
<dbReference type="Pfam" id="PF05695">
    <property type="entry name" value="Ycf2"/>
    <property type="match status" value="1"/>
</dbReference>
<evidence type="ECO:0000256" key="6">
    <source>
        <dbReference type="ARBA" id="ARBA00022840"/>
    </source>
</evidence>
<evidence type="ECO:0000313" key="10">
    <source>
        <dbReference type="EMBL" id="QYB22134.1"/>
    </source>
</evidence>
<dbReference type="GO" id="GO:0005524">
    <property type="term" value="F:ATP binding"/>
    <property type="evidence" value="ECO:0007669"/>
    <property type="project" value="UniProtKB-KW"/>
</dbReference>
<keyword evidence="10" id="KW-0150">Chloroplast</keyword>
<dbReference type="InterPro" id="IPR003959">
    <property type="entry name" value="ATPase_AAA_core"/>
</dbReference>
<keyword evidence="6" id="KW-0067">ATP-binding</keyword>
<keyword evidence="5" id="KW-0547">Nucleotide-binding</keyword>
<dbReference type="SMART" id="SM00382">
    <property type="entry name" value="AAA"/>
    <property type="match status" value="1"/>
</dbReference>
<feature type="domain" description="AAA+ ATPase" evidence="9">
    <location>
        <begin position="1609"/>
        <end position="1782"/>
    </location>
</feature>
<comment type="subcellular location">
    <subcellularLocation>
        <location evidence="2">Plastid</location>
    </subcellularLocation>
</comment>
<reference evidence="10" key="2">
    <citation type="submission" date="2021-01" db="EMBL/GenBank/DDBJ databases">
        <authorList>
            <person name="Stull G."/>
            <person name="Qu X.-J."/>
            <person name="Parins-Fukuchi C."/>
            <person name="Yang Y.-Y."/>
            <person name="Yang J.-B."/>
            <person name="Yang Z.-Y."/>
            <person name="Hu Y."/>
            <person name="Ma H."/>
            <person name="Soltis P."/>
            <person name="Soltis D."/>
            <person name="Li D.-Z."/>
            <person name="Smith S."/>
            <person name="Yi T.-S."/>
        </authorList>
    </citation>
    <scope>NUCLEOTIDE SEQUENCE</scope>
</reference>
<accession>A0A8F8SVT6</accession>
<dbReference type="SUPFAM" id="SSF52540">
    <property type="entry name" value="P-loop containing nucleoside triphosphate hydrolases"/>
    <property type="match status" value="1"/>
</dbReference>
<keyword evidence="8" id="KW-0812">Transmembrane</keyword>
<organism evidence="10">
    <name type="scientific">Phyllocladus trichomanoides</name>
    <name type="common">celery pine</name>
    <dbReference type="NCBI Taxonomy" id="50184"/>
    <lineage>
        <taxon>Eukaryota</taxon>
        <taxon>Viridiplantae</taxon>
        <taxon>Streptophyta</taxon>
        <taxon>Embryophyta</taxon>
        <taxon>Tracheophyta</taxon>
        <taxon>Spermatophyta</taxon>
        <taxon>Pinopsida</taxon>
        <taxon>Pinidae</taxon>
        <taxon>Conifers II</taxon>
        <taxon>Araucariales</taxon>
        <taxon>Podocarpaceae</taxon>
        <taxon>Phyllocladus</taxon>
    </lineage>
</organism>
<dbReference type="InterPro" id="IPR056777">
    <property type="entry name" value="Ycf2_N"/>
</dbReference>
<evidence type="ECO:0000256" key="1">
    <source>
        <dbReference type="ARBA" id="ARBA00002329"/>
    </source>
</evidence>
<feature type="transmembrane region" description="Helical" evidence="8">
    <location>
        <begin position="1364"/>
        <end position="1382"/>
    </location>
</feature>
<protein>
    <recommendedName>
        <fullName evidence="9">AAA+ ATPase domain-containing protein</fullName>
    </recommendedName>
</protein>
<dbReference type="Pfam" id="PF00004">
    <property type="entry name" value="AAA"/>
    <property type="match status" value="1"/>
</dbReference>
<dbReference type="PANTHER" id="PTHR33078">
    <property type="entry name" value="PROTEIN YCF2-RELATED"/>
    <property type="match status" value="1"/>
</dbReference>
<dbReference type="Gene3D" id="3.40.50.300">
    <property type="entry name" value="P-loop containing nucleotide triphosphate hydrolases"/>
    <property type="match status" value="1"/>
</dbReference>